<dbReference type="AlphaFoldDB" id="A0AA88GRC3"/>
<comment type="catalytic activity">
    <reaction evidence="9 10">
        <text>guanosine(37) in tRNA + S-adenosyl-L-methionine = N(1)-methylguanosine(37) in tRNA + S-adenosyl-L-homocysteine + H(+)</text>
        <dbReference type="Rhea" id="RHEA:36899"/>
        <dbReference type="Rhea" id="RHEA-COMP:10145"/>
        <dbReference type="Rhea" id="RHEA-COMP:10147"/>
        <dbReference type="ChEBI" id="CHEBI:15378"/>
        <dbReference type="ChEBI" id="CHEBI:57856"/>
        <dbReference type="ChEBI" id="CHEBI:59789"/>
        <dbReference type="ChEBI" id="CHEBI:73542"/>
        <dbReference type="ChEBI" id="CHEBI:74269"/>
        <dbReference type="EC" id="2.1.1.228"/>
    </reaction>
</comment>
<keyword evidence="8 10" id="KW-0539">Nucleus</keyword>
<keyword evidence="5 10" id="KW-0949">S-adenosyl-L-methionine</keyword>
<dbReference type="RefSeq" id="XP_044548591.1">
    <property type="nucleotide sequence ID" value="XM_044694566.1"/>
</dbReference>
<dbReference type="GO" id="GO:0070901">
    <property type="term" value="P:mitochondrial tRNA methylation"/>
    <property type="evidence" value="ECO:0007669"/>
    <property type="project" value="TreeGrafter"/>
</dbReference>
<dbReference type="Proteomes" id="UP000816034">
    <property type="component" value="Unassembled WGS sequence"/>
</dbReference>
<dbReference type="GO" id="GO:0002939">
    <property type="term" value="P:tRNA N1-guanine methylation"/>
    <property type="evidence" value="ECO:0007669"/>
    <property type="project" value="TreeGrafter"/>
</dbReference>
<evidence type="ECO:0000313" key="13">
    <source>
        <dbReference type="EMBL" id="KAG2382912.1"/>
    </source>
</evidence>
<feature type="domain" description="SAM-dependent methyltransferase TRM5/TYW2-type" evidence="12">
    <location>
        <begin position="142"/>
        <end position="405"/>
    </location>
</feature>
<evidence type="ECO:0000256" key="11">
    <source>
        <dbReference type="SAM" id="MobiDB-lite"/>
    </source>
</evidence>
<dbReference type="Gene3D" id="3.40.50.150">
    <property type="entry name" value="Vaccinia Virus protein VP39"/>
    <property type="match status" value="1"/>
</dbReference>
<dbReference type="Gene3D" id="3.30.300.110">
    <property type="entry name" value="Met-10+ protein-like domains"/>
    <property type="match status" value="1"/>
</dbReference>
<organism evidence="13 14">
    <name type="scientific">Naegleria lovaniensis</name>
    <name type="common">Amoeba</name>
    <dbReference type="NCBI Taxonomy" id="51637"/>
    <lineage>
        <taxon>Eukaryota</taxon>
        <taxon>Discoba</taxon>
        <taxon>Heterolobosea</taxon>
        <taxon>Tetramitia</taxon>
        <taxon>Eutetramitia</taxon>
        <taxon>Vahlkampfiidae</taxon>
        <taxon>Naegleria</taxon>
    </lineage>
</organism>
<comment type="function">
    <text evidence="10">Specifically methylates the N1 position of guanosine-37 in various cytoplasmic and mitochondrial tRNAs. Methylation is not dependent on the nature of the nucleoside 5' of the target nucleoside. This is the first step in the biosynthesis of wybutosine (yW), a modified base adjacent to the anticodon of tRNAs and required for accurate decoding.</text>
</comment>
<dbReference type="SUPFAM" id="SSF53335">
    <property type="entry name" value="S-adenosyl-L-methionine-dependent methyltransferases"/>
    <property type="match status" value="1"/>
</dbReference>
<dbReference type="GeneID" id="68097334"/>
<accession>A0AA88GRC3</accession>
<keyword evidence="6 10" id="KW-0819">tRNA processing</keyword>
<dbReference type="FunFam" id="3.30.300.110:FF:000001">
    <property type="entry name" value="tRNA (guanine(37)-N1)-methyltransferase"/>
    <property type="match status" value="1"/>
</dbReference>
<evidence type="ECO:0000256" key="10">
    <source>
        <dbReference type="HAMAP-Rule" id="MF_03152"/>
    </source>
</evidence>
<feature type="region of interest" description="Disordered" evidence="11">
    <location>
        <begin position="1"/>
        <end position="24"/>
    </location>
</feature>
<dbReference type="InterPro" id="IPR025792">
    <property type="entry name" value="tRNA_Gua_MeTrfase_euk"/>
</dbReference>
<keyword evidence="7 10" id="KW-0496">Mitochondrion</keyword>
<dbReference type="GO" id="GO:0005634">
    <property type="term" value="C:nucleus"/>
    <property type="evidence" value="ECO:0007669"/>
    <property type="project" value="UniProtKB-SubCell"/>
</dbReference>
<dbReference type="GO" id="GO:0052906">
    <property type="term" value="F:tRNA (guanine(37)-N1)-methyltransferase activity"/>
    <property type="evidence" value="ECO:0007669"/>
    <property type="project" value="UniProtKB-UniRule"/>
</dbReference>
<keyword evidence="14" id="KW-1185">Reference proteome</keyword>
<feature type="compositionally biased region" description="Low complexity" evidence="11">
    <location>
        <begin position="11"/>
        <end position="20"/>
    </location>
</feature>
<evidence type="ECO:0000256" key="1">
    <source>
        <dbReference type="ARBA" id="ARBA00009775"/>
    </source>
</evidence>
<evidence type="ECO:0000259" key="12">
    <source>
        <dbReference type="PROSITE" id="PS51684"/>
    </source>
</evidence>
<feature type="binding site" evidence="10">
    <location>
        <position position="320"/>
    </location>
    <ligand>
        <name>S-adenosyl-L-methionine</name>
        <dbReference type="ChEBI" id="CHEBI:59789"/>
    </ligand>
</feature>
<sequence length="432" mass="49612">MSSEPHTATPSSSESNNNHSSSEEYPRVLDRNAFTKNINILVTKVPVKNLSVLNKKLKGHLLDRKKMKSIEDIDNCTDYKYLILHEQYTTVDNVPQKVMDILKEHEAGELIPKTRELTYDHLTSNEVLSSLIPNGLEITSSFEQVGHIAHLNIPEEVLKYKYLIAQVMLDKNPTLKTVVNKIGMIDSVFREFKMELLCGEDNFNVTVKENGILFKFNYREVYWNSRLGTEHTRLLSFFNKSQVICDMMAGVGPFAVPAAKKVGCRVLANDLNPKSYEYMKENALINKVTDNMECFNMDGRAFIKYLVEERKLVFHHVIMNLPASAVEFLDVFRVDQTHIDFQPLIHCYTFVKGSAKEGDNIQDLAKQQVEQVIGQDHIMEYVDIHHVRNVAPKKEMMCVSFRLKQPDHSSSLKRKQEGTTSIEEPEDKKLKQ</sequence>
<dbReference type="InterPro" id="IPR056744">
    <property type="entry name" value="TRM5/TYW2-like_N"/>
</dbReference>
<name>A0AA88GRC3_NAELO</name>
<dbReference type="Pfam" id="PF02475">
    <property type="entry name" value="TRM5-TYW2_MTfase"/>
    <property type="match status" value="1"/>
</dbReference>
<protein>
    <recommendedName>
        <fullName evidence="10">tRNA (guanine(37)-N1)-methyltransferase</fullName>
        <ecNumber evidence="10">2.1.1.228</ecNumber>
    </recommendedName>
    <alternativeName>
        <fullName evidence="10">M1G-methyltransferase</fullName>
    </alternativeName>
    <alternativeName>
        <fullName evidence="10">tRNA [GM37] methyltransferase</fullName>
    </alternativeName>
    <alternativeName>
        <fullName evidence="10">tRNA methyltransferase 5 homolog</fullName>
    </alternativeName>
</protein>
<dbReference type="PANTHER" id="PTHR23245:SF36">
    <property type="entry name" value="TRNA (GUANINE(37)-N1)-METHYLTRANSFERASE"/>
    <property type="match status" value="1"/>
</dbReference>
<evidence type="ECO:0000256" key="2">
    <source>
        <dbReference type="ARBA" id="ARBA00022490"/>
    </source>
</evidence>
<comment type="subunit">
    <text evidence="10">Monomer.</text>
</comment>
<keyword evidence="2 10" id="KW-0963">Cytoplasm</keyword>
<dbReference type="EC" id="2.1.1.228" evidence="10"/>
<evidence type="ECO:0000256" key="8">
    <source>
        <dbReference type="ARBA" id="ARBA00023242"/>
    </source>
</evidence>
<evidence type="ECO:0000256" key="4">
    <source>
        <dbReference type="ARBA" id="ARBA00022679"/>
    </source>
</evidence>
<dbReference type="InterPro" id="IPR030382">
    <property type="entry name" value="MeTrfase_TRM5/TYW2"/>
</dbReference>
<reference evidence="13 14" key="1">
    <citation type="journal article" date="2018" name="BMC Genomics">
        <title>The genome of Naegleria lovaniensis, the basis for a comparative approach to unravel pathogenicity factors of the human pathogenic amoeba N. fowleri.</title>
        <authorList>
            <person name="Liechti N."/>
            <person name="Schurch N."/>
            <person name="Bruggmann R."/>
            <person name="Wittwer M."/>
        </authorList>
    </citation>
    <scope>NUCLEOTIDE SEQUENCE [LARGE SCALE GENOMIC DNA]</scope>
    <source>
        <strain evidence="13 14">ATCC 30569</strain>
    </source>
</reference>
<dbReference type="HAMAP" id="MF_03152">
    <property type="entry name" value="TRM5"/>
    <property type="match status" value="1"/>
</dbReference>
<evidence type="ECO:0000256" key="3">
    <source>
        <dbReference type="ARBA" id="ARBA00022603"/>
    </source>
</evidence>
<feature type="binding site" evidence="10">
    <location>
        <begin position="298"/>
        <end position="299"/>
    </location>
    <ligand>
        <name>S-adenosyl-L-methionine</name>
        <dbReference type="ChEBI" id="CHEBI:59789"/>
    </ligand>
</feature>
<comment type="similarity">
    <text evidence="10">Belongs to the TRM5 / TYW2 family.</text>
</comment>
<gene>
    <name evidence="13" type="ORF">C9374_004879</name>
</gene>
<dbReference type="InterPro" id="IPR056743">
    <property type="entry name" value="TRM5-TYW2-like_MTfase"/>
</dbReference>
<dbReference type="Pfam" id="PF25133">
    <property type="entry name" value="TYW2_N_2"/>
    <property type="match status" value="1"/>
</dbReference>
<dbReference type="PROSITE" id="PS51684">
    <property type="entry name" value="SAM_MT_TRM5_TYW2"/>
    <property type="match status" value="1"/>
</dbReference>
<keyword evidence="4 10" id="KW-0808">Transferase</keyword>
<keyword evidence="3 10" id="KW-0489">Methyltransferase</keyword>
<dbReference type="GO" id="GO:0005759">
    <property type="term" value="C:mitochondrial matrix"/>
    <property type="evidence" value="ECO:0007669"/>
    <property type="project" value="UniProtKB-SubCell"/>
</dbReference>
<evidence type="ECO:0000256" key="9">
    <source>
        <dbReference type="ARBA" id="ARBA00047783"/>
    </source>
</evidence>
<comment type="subcellular location">
    <subcellularLocation>
        <location evidence="10">Mitochondrion matrix</location>
    </subcellularLocation>
    <subcellularLocation>
        <location evidence="10">Nucleus</location>
    </subcellularLocation>
    <subcellularLocation>
        <location evidence="10">Cytoplasm</location>
    </subcellularLocation>
    <text evidence="10">Predominantly in the mitochondria and in the nucleus.</text>
</comment>
<dbReference type="InterPro" id="IPR029063">
    <property type="entry name" value="SAM-dependent_MTases_sf"/>
</dbReference>
<dbReference type="CDD" id="cd02440">
    <property type="entry name" value="AdoMet_MTases"/>
    <property type="match status" value="1"/>
</dbReference>
<feature type="region of interest" description="Disordered" evidence="11">
    <location>
        <begin position="405"/>
        <end position="432"/>
    </location>
</feature>
<comment type="caution">
    <text evidence="13">The sequence shown here is derived from an EMBL/GenBank/DDBJ whole genome shotgun (WGS) entry which is preliminary data.</text>
</comment>
<feature type="compositionally biased region" description="Polar residues" evidence="11">
    <location>
        <begin position="1"/>
        <end position="10"/>
    </location>
</feature>
<feature type="binding site" evidence="10">
    <location>
        <position position="231"/>
    </location>
    <ligand>
        <name>S-adenosyl-L-methionine</name>
        <dbReference type="ChEBI" id="CHEBI:59789"/>
    </ligand>
</feature>
<dbReference type="EMBL" id="PYSW02000022">
    <property type="protein sequence ID" value="KAG2382912.1"/>
    <property type="molecule type" value="Genomic_DNA"/>
</dbReference>
<proteinExistence type="inferred from homology"/>
<evidence type="ECO:0000256" key="7">
    <source>
        <dbReference type="ARBA" id="ARBA00023128"/>
    </source>
</evidence>
<feature type="binding site" evidence="10">
    <location>
        <begin position="270"/>
        <end position="271"/>
    </location>
    <ligand>
        <name>S-adenosyl-L-methionine</name>
        <dbReference type="ChEBI" id="CHEBI:59789"/>
    </ligand>
</feature>
<comment type="similarity">
    <text evidence="1">Belongs to the class I-like SAM-binding methyltransferase superfamily. TRM5/TYW2 family.</text>
</comment>
<evidence type="ECO:0000256" key="6">
    <source>
        <dbReference type="ARBA" id="ARBA00022694"/>
    </source>
</evidence>
<evidence type="ECO:0000313" key="14">
    <source>
        <dbReference type="Proteomes" id="UP000816034"/>
    </source>
</evidence>
<dbReference type="PANTHER" id="PTHR23245">
    <property type="entry name" value="TRNA METHYLTRANSFERASE"/>
    <property type="match status" value="1"/>
</dbReference>
<evidence type="ECO:0000256" key="5">
    <source>
        <dbReference type="ARBA" id="ARBA00022691"/>
    </source>
</evidence>